<evidence type="ECO:0000259" key="11">
    <source>
        <dbReference type="PROSITE" id="PS50089"/>
    </source>
</evidence>
<dbReference type="SMART" id="SM00184">
    <property type="entry name" value="RING"/>
    <property type="match status" value="1"/>
</dbReference>
<dbReference type="InterPro" id="IPR018957">
    <property type="entry name" value="Znf_C3HC4_RING-type"/>
</dbReference>
<dbReference type="PANTHER" id="PTHR12983:SF9">
    <property type="entry name" value="E3 UBIQUITIN-PROTEIN LIGASE RNF10"/>
    <property type="match status" value="1"/>
</dbReference>
<feature type="domain" description="RING-type" evidence="11">
    <location>
        <begin position="90"/>
        <end position="129"/>
    </location>
</feature>
<evidence type="ECO:0000256" key="9">
    <source>
        <dbReference type="PROSITE-ProRule" id="PRU00175"/>
    </source>
</evidence>
<accession>A0A6G1SEZ0</accession>
<keyword evidence="4" id="KW-0479">Metal-binding</keyword>
<dbReference type="Gene3D" id="3.30.40.10">
    <property type="entry name" value="Zinc/RING finger domain, C3HC4 (zinc finger)"/>
    <property type="match status" value="1"/>
</dbReference>
<sequence length="590" mass="67648">MNSREHQAHHTGQNFRKRGSDHFYHHKSYNHGSIKQLSKQQFIQANCQFVVIGNHGYDYSVHLRNPDLFVPWEYIEQVRFRQTGSTEIICPICLSLPNAAQITKCGHIFCFSCVLHYLAVSDDKKCPVCFGPLKKDDLKSVVSIIKPSVSVGDEINLRLMHRQKGQVITEPYDSSRNDRSELDWSDENNQANLIIVDPMIVVEQVTQKEQEELSWRHEENEESEICFIEQAMDILNQRMEKLHRMAEIHSLKSHDTLLLSKTVSDIPPPEPTKNYLFYQCSSEHVYLNPFCTKILSHEFGNLENCPREIVAKIIGLECVSMNEACRKRFKYLQHLPLSCEFRLIEIDLKHLISSKTYDHFKPQILSREKERERRLREEQKRDKIIEVQQNRKIYGIMPTLDISLDSREQFPSVSGHSYPSEVQESQIAQDSPSEGPAISNPGPGLEPVANQPQESSAMELADDLSSRPTSSFEAIQKQEEQEALTNSGNNSCANSWAAKSRSTNQSSFAKLLVDAREKKWTMSVKDEKNQTSLQQLPSNPGTVNQTHSVSETDEEQVRAPPCQFTISDFLEQNVSFSKKSRKPKKQTKKG</sequence>
<comment type="subcellular location">
    <subcellularLocation>
        <location evidence="1">Cytoplasm</location>
    </subcellularLocation>
</comment>
<feature type="region of interest" description="Disordered" evidence="10">
    <location>
        <begin position="408"/>
        <end position="506"/>
    </location>
</feature>
<keyword evidence="3" id="KW-0963">Cytoplasm</keyword>
<keyword evidence="6" id="KW-0862">Zinc</keyword>
<dbReference type="GO" id="GO:0005737">
    <property type="term" value="C:cytoplasm"/>
    <property type="evidence" value="ECO:0007669"/>
    <property type="project" value="UniProtKB-SubCell"/>
</dbReference>
<dbReference type="CDD" id="cd16536">
    <property type="entry name" value="RING-HC_RNF10"/>
    <property type="match status" value="1"/>
</dbReference>
<dbReference type="EMBL" id="GGYP01004020">
    <property type="protein sequence ID" value="MDE48791.1"/>
    <property type="molecule type" value="Transcribed_RNA"/>
</dbReference>
<proteinExistence type="inferred from homology"/>
<dbReference type="PROSITE" id="PS50089">
    <property type="entry name" value="ZF_RING_2"/>
    <property type="match status" value="1"/>
</dbReference>
<evidence type="ECO:0000256" key="4">
    <source>
        <dbReference type="ARBA" id="ARBA00022723"/>
    </source>
</evidence>
<dbReference type="GO" id="GO:0000976">
    <property type="term" value="F:transcription cis-regulatory region binding"/>
    <property type="evidence" value="ECO:0007669"/>
    <property type="project" value="TreeGrafter"/>
</dbReference>
<evidence type="ECO:0000256" key="10">
    <source>
        <dbReference type="SAM" id="MobiDB-lite"/>
    </source>
</evidence>
<protein>
    <recommendedName>
        <fullName evidence="7">E3 ubiquitin-protein ligase RNF10</fullName>
    </recommendedName>
    <alternativeName>
        <fullName evidence="8">RING finger protein 10</fullName>
    </alternativeName>
</protein>
<evidence type="ECO:0000256" key="6">
    <source>
        <dbReference type="ARBA" id="ARBA00022833"/>
    </source>
</evidence>
<evidence type="ECO:0000256" key="8">
    <source>
        <dbReference type="ARBA" id="ARBA00035390"/>
    </source>
</evidence>
<dbReference type="GO" id="GO:0008270">
    <property type="term" value="F:zinc ion binding"/>
    <property type="evidence" value="ECO:0007669"/>
    <property type="project" value="UniProtKB-KW"/>
</dbReference>
<comment type="similarity">
    <text evidence="2">Belongs to the RNF10 family.</text>
</comment>
<reference evidence="12" key="1">
    <citation type="submission" date="2018-10" db="EMBL/GenBank/DDBJ databases">
        <title>Transcriptome assembly of Aceria tosichella (Wheat curl mite) Type 2.</title>
        <authorList>
            <person name="Scully E.D."/>
            <person name="Geib S.M."/>
            <person name="Palmer N.A."/>
            <person name="Gupta A.K."/>
            <person name="Sarath G."/>
            <person name="Tatineni S."/>
        </authorList>
    </citation>
    <scope>NUCLEOTIDE SEQUENCE</scope>
    <source>
        <strain evidence="12">LincolnNE</strain>
    </source>
</reference>
<dbReference type="GO" id="GO:0045944">
    <property type="term" value="P:positive regulation of transcription by RNA polymerase II"/>
    <property type="evidence" value="ECO:0007669"/>
    <property type="project" value="TreeGrafter"/>
</dbReference>
<dbReference type="Pfam" id="PF00097">
    <property type="entry name" value="zf-C3HC4"/>
    <property type="match status" value="1"/>
</dbReference>
<dbReference type="AlphaFoldDB" id="A0A6G1SEZ0"/>
<evidence type="ECO:0000256" key="7">
    <source>
        <dbReference type="ARBA" id="ARBA00035131"/>
    </source>
</evidence>
<feature type="region of interest" description="Disordered" evidence="10">
    <location>
        <begin position="521"/>
        <end position="560"/>
    </location>
</feature>
<gene>
    <name evidence="12" type="primary">RNF10</name>
    <name evidence="12" type="ORF">g.20237</name>
</gene>
<evidence type="ECO:0000256" key="5">
    <source>
        <dbReference type="ARBA" id="ARBA00022771"/>
    </source>
</evidence>
<feature type="compositionally biased region" description="Polar residues" evidence="10">
    <location>
        <begin position="530"/>
        <end position="549"/>
    </location>
</feature>
<dbReference type="PANTHER" id="PTHR12983">
    <property type="entry name" value="RING FINGER 10 FAMILY MEMBER"/>
    <property type="match status" value="1"/>
</dbReference>
<feature type="compositionally biased region" description="Polar residues" evidence="10">
    <location>
        <begin position="409"/>
        <end position="432"/>
    </location>
</feature>
<dbReference type="SUPFAM" id="SSF57850">
    <property type="entry name" value="RING/U-box"/>
    <property type="match status" value="1"/>
</dbReference>
<evidence type="ECO:0000256" key="3">
    <source>
        <dbReference type="ARBA" id="ARBA00022490"/>
    </source>
</evidence>
<keyword evidence="5 9" id="KW-0863">Zinc-finger</keyword>
<dbReference type="InterPro" id="IPR017907">
    <property type="entry name" value="Znf_RING_CS"/>
</dbReference>
<evidence type="ECO:0000256" key="1">
    <source>
        <dbReference type="ARBA" id="ARBA00004496"/>
    </source>
</evidence>
<evidence type="ECO:0000256" key="2">
    <source>
        <dbReference type="ARBA" id="ARBA00008117"/>
    </source>
</evidence>
<feature type="compositionally biased region" description="Polar residues" evidence="10">
    <location>
        <begin position="483"/>
        <end position="494"/>
    </location>
</feature>
<dbReference type="InterPro" id="IPR039739">
    <property type="entry name" value="MAG2/RNF10"/>
</dbReference>
<dbReference type="InterPro" id="IPR001841">
    <property type="entry name" value="Znf_RING"/>
</dbReference>
<dbReference type="InterPro" id="IPR013083">
    <property type="entry name" value="Znf_RING/FYVE/PHD"/>
</dbReference>
<organism evidence="12">
    <name type="scientific">Aceria tosichella</name>
    <name type="common">wheat curl mite</name>
    <dbReference type="NCBI Taxonomy" id="561515"/>
    <lineage>
        <taxon>Eukaryota</taxon>
        <taxon>Metazoa</taxon>
        <taxon>Ecdysozoa</taxon>
        <taxon>Arthropoda</taxon>
        <taxon>Chelicerata</taxon>
        <taxon>Arachnida</taxon>
        <taxon>Acari</taxon>
        <taxon>Acariformes</taxon>
        <taxon>Trombidiformes</taxon>
        <taxon>Prostigmata</taxon>
        <taxon>Eupodina</taxon>
        <taxon>Eriophyoidea</taxon>
        <taxon>Eriophyidae</taxon>
        <taxon>Eriophyinae</taxon>
        <taxon>Aceriini</taxon>
        <taxon>Aceria</taxon>
    </lineage>
</organism>
<name>A0A6G1SEZ0_9ACAR</name>
<evidence type="ECO:0000313" key="12">
    <source>
        <dbReference type="EMBL" id="MDE48791.1"/>
    </source>
</evidence>
<dbReference type="PROSITE" id="PS00518">
    <property type="entry name" value="ZF_RING_1"/>
    <property type="match status" value="1"/>
</dbReference>